<feature type="compositionally biased region" description="Basic and acidic residues" evidence="1">
    <location>
        <begin position="182"/>
        <end position="192"/>
    </location>
</feature>
<reference evidence="3" key="1">
    <citation type="journal article" date="2020" name="Genome Biol.">
        <title>Gamete binning: chromosome-level and haplotype-resolved genome assembly enabled by high-throughput single-cell sequencing of gamete genomes.</title>
        <authorList>
            <person name="Campoy J.A."/>
            <person name="Sun H."/>
            <person name="Goel M."/>
            <person name="Jiao W.-B."/>
            <person name="Folz-Donahue K."/>
            <person name="Wang N."/>
            <person name="Rubio M."/>
            <person name="Liu C."/>
            <person name="Kukat C."/>
            <person name="Ruiz D."/>
            <person name="Huettel B."/>
            <person name="Schneeberger K."/>
        </authorList>
    </citation>
    <scope>NUCLEOTIDE SEQUENCE [LARGE SCALE GENOMIC DNA]</scope>
    <source>
        <strain evidence="3">cv. Rojo Pasion</strain>
    </source>
</reference>
<dbReference type="EMBL" id="CAEKKB010000004">
    <property type="protein sequence ID" value="CAB4308249.1"/>
    <property type="molecule type" value="Genomic_DNA"/>
</dbReference>
<feature type="region of interest" description="Disordered" evidence="1">
    <location>
        <begin position="158"/>
        <end position="205"/>
    </location>
</feature>
<dbReference type="Proteomes" id="UP000507245">
    <property type="component" value="Unassembled WGS sequence"/>
</dbReference>
<proteinExistence type="predicted"/>
<evidence type="ECO:0000313" key="3">
    <source>
        <dbReference type="Proteomes" id="UP000507245"/>
    </source>
</evidence>
<name>A0A6J5X340_PRUAR</name>
<keyword evidence="3" id="KW-1185">Reference proteome</keyword>
<gene>
    <name evidence="2" type="ORF">ORAREDHAP_LOCUS27505</name>
</gene>
<accession>A0A6J5X340</accession>
<sequence>MIGNMQHDACIEFVSKFHMNNILKDITSKKEIKHSRKKSSYTCSRKQEIIDRTRRMKVEKGTALLGNLTRKDKQLWRRGWKKSGSLRVLKYRHGGLLAVTPQPQLQQTMVKLSWSSTGLGLGQLNYTRVRLKWSVWGRVEIMQTCAKKENSVQLMEGTRRLNAPTRPQTGNSMQKRKGGNSVEDRKESKECGTHPPRRIQNMEPGTLQKEEEQWNMDHPSNWHIKVRVTLVMPHSNDIIGAIQIQSMG</sequence>
<protein>
    <submittedName>
        <fullName evidence="2">Uncharacterized protein</fullName>
    </submittedName>
</protein>
<evidence type="ECO:0000313" key="2">
    <source>
        <dbReference type="EMBL" id="CAB4308249.1"/>
    </source>
</evidence>
<organism evidence="2 3">
    <name type="scientific">Prunus armeniaca</name>
    <name type="common">Apricot</name>
    <name type="synonym">Armeniaca vulgaris</name>
    <dbReference type="NCBI Taxonomy" id="36596"/>
    <lineage>
        <taxon>Eukaryota</taxon>
        <taxon>Viridiplantae</taxon>
        <taxon>Streptophyta</taxon>
        <taxon>Embryophyta</taxon>
        <taxon>Tracheophyta</taxon>
        <taxon>Spermatophyta</taxon>
        <taxon>Magnoliopsida</taxon>
        <taxon>eudicotyledons</taxon>
        <taxon>Gunneridae</taxon>
        <taxon>Pentapetalae</taxon>
        <taxon>rosids</taxon>
        <taxon>fabids</taxon>
        <taxon>Rosales</taxon>
        <taxon>Rosaceae</taxon>
        <taxon>Amygdaloideae</taxon>
        <taxon>Amygdaleae</taxon>
        <taxon>Prunus</taxon>
    </lineage>
</organism>
<dbReference type="AlphaFoldDB" id="A0A6J5X340"/>
<evidence type="ECO:0000256" key="1">
    <source>
        <dbReference type="SAM" id="MobiDB-lite"/>
    </source>
</evidence>